<keyword evidence="1" id="KW-1133">Transmembrane helix</keyword>
<comment type="caution">
    <text evidence="3">The sequence shown here is derived from an EMBL/GenBank/DDBJ whole genome shotgun (WGS) entry which is preliminary data.</text>
</comment>
<accession>A0A8J5LP27</accession>
<dbReference type="EMBL" id="JACMSC010000003">
    <property type="protein sequence ID" value="KAG6527825.1"/>
    <property type="molecule type" value="Genomic_DNA"/>
</dbReference>
<dbReference type="GO" id="GO:0003729">
    <property type="term" value="F:mRNA binding"/>
    <property type="evidence" value="ECO:0007669"/>
    <property type="project" value="TreeGrafter"/>
</dbReference>
<gene>
    <name evidence="3" type="ORF">ZIOFF_009959</name>
</gene>
<dbReference type="Proteomes" id="UP000734854">
    <property type="component" value="Unassembled WGS sequence"/>
</dbReference>
<evidence type="ECO:0000259" key="2">
    <source>
        <dbReference type="Pfam" id="PF21023"/>
    </source>
</evidence>
<dbReference type="Pfam" id="PF21023">
    <property type="entry name" value="DENR_N"/>
    <property type="match status" value="1"/>
</dbReference>
<keyword evidence="1" id="KW-0812">Transmembrane</keyword>
<dbReference type="PANTHER" id="PTHR12789">
    <property type="entry name" value="DENSITY-REGULATED PROTEIN HOMOLOG"/>
    <property type="match status" value="1"/>
</dbReference>
<keyword evidence="1" id="KW-0472">Membrane</keyword>
<keyword evidence="4" id="KW-1185">Reference proteome</keyword>
<dbReference type="GO" id="GO:0001731">
    <property type="term" value="P:formation of translation preinitiation complex"/>
    <property type="evidence" value="ECO:0007669"/>
    <property type="project" value="TreeGrafter"/>
</dbReference>
<feature type="transmembrane region" description="Helical" evidence="1">
    <location>
        <begin position="86"/>
        <end position="104"/>
    </location>
</feature>
<dbReference type="InterPro" id="IPR048517">
    <property type="entry name" value="DENR_N"/>
</dbReference>
<proteinExistence type="predicted"/>
<dbReference type="AlphaFoldDB" id="A0A8J5LP27"/>
<dbReference type="PANTHER" id="PTHR12789:SF0">
    <property type="entry name" value="DENSITY-REGULATED PROTEIN"/>
    <property type="match status" value="1"/>
</dbReference>
<organism evidence="3 4">
    <name type="scientific">Zingiber officinale</name>
    <name type="common">Ginger</name>
    <name type="synonym">Amomum zingiber</name>
    <dbReference type="NCBI Taxonomy" id="94328"/>
    <lineage>
        <taxon>Eukaryota</taxon>
        <taxon>Viridiplantae</taxon>
        <taxon>Streptophyta</taxon>
        <taxon>Embryophyta</taxon>
        <taxon>Tracheophyta</taxon>
        <taxon>Spermatophyta</taxon>
        <taxon>Magnoliopsida</taxon>
        <taxon>Liliopsida</taxon>
        <taxon>Zingiberales</taxon>
        <taxon>Zingiberaceae</taxon>
        <taxon>Zingiber</taxon>
    </lineage>
</organism>
<dbReference type="GO" id="GO:0002188">
    <property type="term" value="P:translation reinitiation"/>
    <property type="evidence" value="ECO:0007669"/>
    <property type="project" value="TreeGrafter"/>
</dbReference>
<sequence>MADKPQAVRVLYCDVCNIPMEYCEFSPNLEKCKPRLRTHSPDMYPDPQSTINSFDSNHCISRAGSVSASKQEEVKRLIGGKIKKKILLFTPLFIIYEIFLGVKLSDASKKRGKKFAIGAYVVKGPTEKE</sequence>
<evidence type="ECO:0000313" key="4">
    <source>
        <dbReference type="Proteomes" id="UP000734854"/>
    </source>
</evidence>
<evidence type="ECO:0000313" key="3">
    <source>
        <dbReference type="EMBL" id="KAG6527825.1"/>
    </source>
</evidence>
<name>A0A8J5LP27_ZINOF</name>
<feature type="domain" description="DENR N-terminal" evidence="2">
    <location>
        <begin position="10"/>
        <end position="45"/>
    </location>
</feature>
<evidence type="ECO:0000256" key="1">
    <source>
        <dbReference type="SAM" id="Phobius"/>
    </source>
</evidence>
<reference evidence="3 4" key="1">
    <citation type="submission" date="2020-08" db="EMBL/GenBank/DDBJ databases">
        <title>Plant Genome Project.</title>
        <authorList>
            <person name="Zhang R.-G."/>
        </authorList>
    </citation>
    <scope>NUCLEOTIDE SEQUENCE [LARGE SCALE GENOMIC DNA]</scope>
    <source>
        <tissue evidence="3">Rhizome</tissue>
    </source>
</reference>
<dbReference type="InterPro" id="IPR050318">
    <property type="entry name" value="DENR/SUI1_TIF"/>
</dbReference>
<protein>
    <recommendedName>
        <fullName evidence="2">DENR N-terminal domain-containing protein</fullName>
    </recommendedName>
</protein>